<organism evidence="6 7">
    <name type="scientific">Streptosporangium minutum</name>
    <dbReference type="NCBI Taxonomy" id="569862"/>
    <lineage>
        <taxon>Bacteria</taxon>
        <taxon>Bacillati</taxon>
        <taxon>Actinomycetota</taxon>
        <taxon>Actinomycetes</taxon>
        <taxon>Streptosporangiales</taxon>
        <taxon>Streptosporangiaceae</taxon>
        <taxon>Streptosporangium</taxon>
    </lineage>
</organism>
<keyword evidence="3" id="KW-0560">Oxidoreductase</keyword>
<dbReference type="PANTHER" id="PTHR42847">
    <property type="entry name" value="ALKANESULFONATE MONOOXYGENASE"/>
    <property type="match status" value="1"/>
</dbReference>
<name>A0A243RTE2_9ACTN</name>
<keyword evidence="4" id="KW-0503">Monooxygenase</keyword>
<comment type="caution">
    <text evidence="6">The sequence shown here is derived from an EMBL/GenBank/DDBJ whole genome shotgun (WGS) entry which is preliminary data.</text>
</comment>
<accession>A0A243RTE2</accession>
<dbReference type="GO" id="GO:0046306">
    <property type="term" value="P:alkanesulfonate catabolic process"/>
    <property type="evidence" value="ECO:0007669"/>
    <property type="project" value="TreeGrafter"/>
</dbReference>
<dbReference type="EMBL" id="NGFP01000022">
    <property type="protein sequence ID" value="OUC98318.1"/>
    <property type="molecule type" value="Genomic_DNA"/>
</dbReference>
<dbReference type="Pfam" id="PF00296">
    <property type="entry name" value="Bac_luciferase"/>
    <property type="match status" value="1"/>
</dbReference>
<sequence length="357" mass="38560">MICVVAEAGRRRRPVRSSGGRSVRAERCGRPADHVRMCGMRSFRFTASAAEGVVDAKELADTARRAESIGYSALVLQDHLLPQHAPIPLLATIAAVTERIRIGTYVLNADLRHPAVFAQDLASLDLLSGGRLEIGLGAGWNRPEYDAIGLPFQPVGARVRRLREVIAVLKGCFGDGPFSFAGEHFTINEHDGHPKPAQRPHPPLFVGGGGRRLLTLAAEQADIVGLGPRLLPTVQGKPELDPRSITADATAEKIGWIREAAGDRFDQLEINTYSVGGSVTVTDNARAEADRRADQLRRLTGVEMSADEILDSPNMFIGSIDGLTQKFIELRERFGISSIMVGSVDALAPVVERLAGR</sequence>
<evidence type="ECO:0000256" key="3">
    <source>
        <dbReference type="ARBA" id="ARBA00023002"/>
    </source>
</evidence>
<dbReference type="AlphaFoldDB" id="A0A243RTE2"/>
<evidence type="ECO:0000313" key="6">
    <source>
        <dbReference type="EMBL" id="OUC98318.1"/>
    </source>
</evidence>
<evidence type="ECO:0000259" key="5">
    <source>
        <dbReference type="Pfam" id="PF00296"/>
    </source>
</evidence>
<dbReference type="GO" id="GO:0008726">
    <property type="term" value="F:alkanesulfonate monooxygenase activity"/>
    <property type="evidence" value="ECO:0007669"/>
    <property type="project" value="TreeGrafter"/>
</dbReference>
<reference evidence="6 7" key="1">
    <citation type="submission" date="2017-05" db="EMBL/GenBank/DDBJ databases">
        <title>Biotechnological potential of actinobacteria isolated from South African environments.</title>
        <authorList>
            <person name="Le Roes-Hill M."/>
            <person name="Prins A."/>
            <person name="Durrell K.A."/>
        </authorList>
    </citation>
    <scope>NUCLEOTIDE SEQUENCE [LARGE SCALE GENOMIC DNA]</scope>
    <source>
        <strain evidence="6">M26</strain>
    </source>
</reference>
<evidence type="ECO:0000313" key="7">
    <source>
        <dbReference type="Proteomes" id="UP000194761"/>
    </source>
</evidence>
<keyword evidence="1" id="KW-0285">Flavoprotein</keyword>
<keyword evidence="2" id="KW-0288">FMN</keyword>
<evidence type="ECO:0000256" key="1">
    <source>
        <dbReference type="ARBA" id="ARBA00022630"/>
    </source>
</evidence>
<evidence type="ECO:0000256" key="2">
    <source>
        <dbReference type="ARBA" id="ARBA00022643"/>
    </source>
</evidence>
<proteinExistence type="predicted"/>
<evidence type="ECO:0000256" key="4">
    <source>
        <dbReference type="ARBA" id="ARBA00023033"/>
    </source>
</evidence>
<dbReference type="InterPro" id="IPR036661">
    <property type="entry name" value="Luciferase-like_sf"/>
</dbReference>
<dbReference type="Proteomes" id="UP000194761">
    <property type="component" value="Unassembled WGS sequence"/>
</dbReference>
<dbReference type="InterPro" id="IPR019923">
    <property type="entry name" value="Lucif-like_OxRdtase_MSMEG_2516"/>
</dbReference>
<dbReference type="InterPro" id="IPR011251">
    <property type="entry name" value="Luciferase-like_dom"/>
</dbReference>
<gene>
    <name evidence="6" type="ORF">CA984_07310</name>
</gene>
<dbReference type="SUPFAM" id="SSF51679">
    <property type="entry name" value="Bacterial luciferase-like"/>
    <property type="match status" value="1"/>
</dbReference>
<dbReference type="NCBIfam" id="TIGR03621">
    <property type="entry name" value="F420_MSMEG_2516"/>
    <property type="match status" value="1"/>
</dbReference>
<keyword evidence="7" id="KW-1185">Reference proteome</keyword>
<dbReference type="Gene3D" id="3.20.20.30">
    <property type="entry name" value="Luciferase-like domain"/>
    <property type="match status" value="1"/>
</dbReference>
<feature type="domain" description="Luciferase-like" evidence="5">
    <location>
        <begin position="49"/>
        <end position="228"/>
    </location>
</feature>
<dbReference type="PANTHER" id="PTHR42847:SF4">
    <property type="entry name" value="ALKANESULFONATE MONOOXYGENASE-RELATED"/>
    <property type="match status" value="1"/>
</dbReference>
<dbReference type="InterPro" id="IPR050172">
    <property type="entry name" value="SsuD_RutA_monooxygenase"/>
</dbReference>
<protein>
    <recommendedName>
        <fullName evidence="5">Luciferase-like domain-containing protein</fullName>
    </recommendedName>
</protein>